<evidence type="ECO:0000313" key="2">
    <source>
        <dbReference type="EMBL" id="HDZ56180.1"/>
    </source>
</evidence>
<dbReference type="NCBIfam" id="NF001213">
    <property type="entry name" value="PRK00183.1"/>
    <property type="match status" value="1"/>
</dbReference>
<sequence length="157" mass="17152">MPHGQAGCACGSGNPYHACCGLWHVGEPAPTAEQLMRSRYCAYTLGLINYLVSTTLPAQQAMLDTQAMALWSQSSQWLGLSIDRSLGGEPGSSRAQVTFTARWADPDGSQHSHQECSEFQKLGDRWFFIDPNHRLKAGRNEPCPCGSGRKFKQCCSG</sequence>
<gene>
    <name evidence="2" type="ORF">ENH64_06825</name>
</gene>
<feature type="domain" description="YchJ-like middle NTF2-like" evidence="1">
    <location>
        <begin position="31"/>
        <end position="130"/>
    </location>
</feature>
<dbReference type="Gene3D" id="3.10.450.50">
    <property type="match status" value="1"/>
</dbReference>
<name>A0A7V1BNR9_9GAMM</name>
<dbReference type="NCBIfam" id="NF002486">
    <property type="entry name" value="PRK01752.1"/>
    <property type="match status" value="1"/>
</dbReference>
<proteinExistence type="predicted"/>
<dbReference type="InterPro" id="IPR032710">
    <property type="entry name" value="NTF2-like_dom_sf"/>
</dbReference>
<dbReference type="Pfam" id="PF02810">
    <property type="entry name" value="SEC-C"/>
    <property type="match status" value="1"/>
</dbReference>
<reference evidence="2" key="1">
    <citation type="journal article" date="2020" name="mSystems">
        <title>Genome- and Community-Level Interaction Insights into Carbon Utilization and Element Cycling Functions of Hydrothermarchaeota in Hydrothermal Sediment.</title>
        <authorList>
            <person name="Zhou Z."/>
            <person name="Liu Y."/>
            <person name="Xu W."/>
            <person name="Pan J."/>
            <person name="Luo Z.H."/>
            <person name="Li M."/>
        </authorList>
    </citation>
    <scope>NUCLEOTIDE SEQUENCE [LARGE SCALE GENOMIC DNA]</scope>
    <source>
        <strain evidence="2">HyVt-324</strain>
    </source>
</reference>
<dbReference type="EMBL" id="DRFO01000017">
    <property type="protein sequence ID" value="HDZ56180.1"/>
    <property type="molecule type" value="Genomic_DNA"/>
</dbReference>
<dbReference type="PANTHER" id="PTHR33747">
    <property type="entry name" value="UPF0225 PROTEIN SCO1677"/>
    <property type="match status" value="1"/>
</dbReference>
<dbReference type="SUPFAM" id="SSF54427">
    <property type="entry name" value="NTF2-like"/>
    <property type="match status" value="1"/>
</dbReference>
<protein>
    <submittedName>
        <fullName evidence="2">YchJ family protein</fullName>
    </submittedName>
</protein>
<comment type="caution">
    <text evidence="2">The sequence shown here is derived from an EMBL/GenBank/DDBJ whole genome shotgun (WGS) entry which is preliminary data.</text>
</comment>
<dbReference type="SUPFAM" id="SSF103642">
    <property type="entry name" value="Sec-C motif"/>
    <property type="match status" value="1"/>
</dbReference>
<dbReference type="InterPro" id="IPR004027">
    <property type="entry name" value="SEC_C_motif"/>
</dbReference>
<dbReference type="InterPro" id="IPR048469">
    <property type="entry name" value="YchJ-like_M"/>
</dbReference>
<evidence type="ECO:0000259" key="1">
    <source>
        <dbReference type="Pfam" id="PF17775"/>
    </source>
</evidence>
<dbReference type="Pfam" id="PF17775">
    <property type="entry name" value="YchJ_M-like"/>
    <property type="match status" value="1"/>
</dbReference>
<organism evidence="2">
    <name type="scientific">Halopseudomonas xinjiangensis</name>
    <dbReference type="NCBI Taxonomy" id="487184"/>
    <lineage>
        <taxon>Bacteria</taxon>
        <taxon>Pseudomonadati</taxon>
        <taxon>Pseudomonadota</taxon>
        <taxon>Gammaproteobacteria</taxon>
        <taxon>Pseudomonadales</taxon>
        <taxon>Pseudomonadaceae</taxon>
        <taxon>Halopseudomonas</taxon>
    </lineage>
</organism>
<dbReference type="PANTHER" id="PTHR33747:SF1">
    <property type="entry name" value="ADENYLATE CYCLASE-ASSOCIATED CAP C-TERMINAL DOMAIN-CONTAINING PROTEIN"/>
    <property type="match status" value="1"/>
</dbReference>
<accession>A0A7V1BNR9</accession>
<dbReference type="Proteomes" id="UP000885703">
    <property type="component" value="Unassembled WGS sequence"/>
</dbReference>
<dbReference type="AlphaFoldDB" id="A0A7V1BNR9"/>